<accession>A0A0A9WR45</accession>
<gene>
    <name evidence="2" type="primary">hmcA_0</name>
    <name evidence="2" type="ORF">CM83_97355</name>
</gene>
<evidence type="ECO:0000256" key="1">
    <source>
        <dbReference type="SAM" id="MobiDB-lite"/>
    </source>
</evidence>
<feature type="region of interest" description="Disordered" evidence="1">
    <location>
        <begin position="65"/>
        <end position="88"/>
    </location>
</feature>
<dbReference type="AlphaFoldDB" id="A0A0A9WR45"/>
<protein>
    <submittedName>
        <fullName evidence="2">High-molecular-weight cytochrome c</fullName>
    </submittedName>
</protein>
<sequence>MLQRRSTLASRMPPPTTSTVNADCLHTTPAASTRRQLPPNTACCHYTQPDASQRSQTSLHAFYHPQAKSAASTRALPSSRTSTRSLPPLYEICRPHARPTTFTRRLPPL</sequence>
<feature type="region of interest" description="Disordered" evidence="1">
    <location>
        <begin position="1"/>
        <end position="24"/>
    </location>
</feature>
<reference evidence="2" key="1">
    <citation type="journal article" date="2014" name="PLoS ONE">
        <title>Transcriptome-Based Identification of ABC Transporters in the Western Tarnished Plant Bug Lygus hesperus.</title>
        <authorList>
            <person name="Hull J.J."/>
            <person name="Chaney K."/>
            <person name="Geib S.M."/>
            <person name="Fabrick J.A."/>
            <person name="Brent C.S."/>
            <person name="Walsh D."/>
            <person name="Lavine L.C."/>
        </authorList>
    </citation>
    <scope>NUCLEOTIDE SEQUENCE</scope>
</reference>
<proteinExistence type="predicted"/>
<feature type="non-terminal residue" evidence="2">
    <location>
        <position position="109"/>
    </location>
</feature>
<organism evidence="2">
    <name type="scientific">Lygus hesperus</name>
    <name type="common">Western plant bug</name>
    <dbReference type="NCBI Taxonomy" id="30085"/>
    <lineage>
        <taxon>Eukaryota</taxon>
        <taxon>Metazoa</taxon>
        <taxon>Ecdysozoa</taxon>
        <taxon>Arthropoda</taxon>
        <taxon>Hexapoda</taxon>
        <taxon>Insecta</taxon>
        <taxon>Pterygota</taxon>
        <taxon>Neoptera</taxon>
        <taxon>Paraneoptera</taxon>
        <taxon>Hemiptera</taxon>
        <taxon>Heteroptera</taxon>
        <taxon>Panheteroptera</taxon>
        <taxon>Cimicomorpha</taxon>
        <taxon>Miridae</taxon>
        <taxon>Mirini</taxon>
        <taxon>Lygus</taxon>
    </lineage>
</organism>
<dbReference type="EMBL" id="GBHO01034651">
    <property type="protein sequence ID" value="JAG08953.1"/>
    <property type="molecule type" value="Transcribed_RNA"/>
</dbReference>
<evidence type="ECO:0000313" key="2">
    <source>
        <dbReference type="EMBL" id="JAG08953.1"/>
    </source>
</evidence>
<feature type="compositionally biased region" description="Low complexity" evidence="1">
    <location>
        <begin position="69"/>
        <end position="88"/>
    </location>
</feature>
<name>A0A0A9WR45_LYGHE</name>
<reference evidence="2" key="2">
    <citation type="submission" date="2014-07" db="EMBL/GenBank/DDBJ databases">
        <authorList>
            <person name="Hull J."/>
        </authorList>
    </citation>
    <scope>NUCLEOTIDE SEQUENCE</scope>
</reference>